<dbReference type="PANTHER" id="PTHR43042">
    <property type="entry name" value="SAM-DEPENDENT METHYLTRANSFERASE"/>
    <property type="match status" value="1"/>
</dbReference>
<evidence type="ECO:0000313" key="6">
    <source>
        <dbReference type="EMBL" id="MDX8128553.1"/>
    </source>
</evidence>
<dbReference type="EMBL" id="JAXARY010000013">
    <property type="protein sequence ID" value="MDX8128553.1"/>
    <property type="molecule type" value="Genomic_DNA"/>
</dbReference>
<dbReference type="Pfam" id="PF10672">
    <property type="entry name" value="Methyltrans_SAM"/>
    <property type="match status" value="1"/>
</dbReference>
<dbReference type="EC" id="2.1.1.-" evidence="6"/>
<evidence type="ECO:0000256" key="1">
    <source>
        <dbReference type="ARBA" id="ARBA00022552"/>
    </source>
</evidence>
<comment type="caution">
    <text evidence="6">The sequence shown here is derived from an EMBL/GenBank/DDBJ whole genome shotgun (WGS) entry which is preliminary data.</text>
</comment>
<keyword evidence="1" id="KW-0698">rRNA processing</keyword>
<dbReference type="CDD" id="cd02440">
    <property type="entry name" value="AdoMet_MTases"/>
    <property type="match status" value="1"/>
</dbReference>
<dbReference type="InterPro" id="IPR029063">
    <property type="entry name" value="SAM-dependent_MTases_sf"/>
</dbReference>
<evidence type="ECO:0000313" key="7">
    <source>
        <dbReference type="Proteomes" id="UP001284537"/>
    </source>
</evidence>
<keyword evidence="2 6" id="KW-0489">Methyltransferase</keyword>
<organism evidence="6 7">
    <name type="scientific">Methylomonas defluvii</name>
    <dbReference type="NCBI Taxonomy" id="3045149"/>
    <lineage>
        <taxon>Bacteria</taxon>
        <taxon>Pseudomonadati</taxon>
        <taxon>Pseudomonadota</taxon>
        <taxon>Gammaproteobacteria</taxon>
        <taxon>Methylococcales</taxon>
        <taxon>Methylococcaceae</taxon>
        <taxon>Methylomonas</taxon>
    </lineage>
</organism>
<evidence type="ECO:0000259" key="5">
    <source>
        <dbReference type="Pfam" id="PF10672"/>
    </source>
</evidence>
<dbReference type="Proteomes" id="UP001284537">
    <property type="component" value="Unassembled WGS sequence"/>
</dbReference>
<proteinExistence type="predicted"/>
<dbReference type="SUPFAM" id="SSF53335">
    <property type="entry name" value="S-adenosyl-L-methionine-dependent methyltransferases"/>
    <property type="match status" value="1"/>
</dbReference>
<evidence type="ECO:0000256" key="3">
    <source>
        <dbReference type="ARBA" id="ARBA00022679"/>
    </source>
</evidence>
<protein>
    <submittedName>
        <fullName evidence="6">Class I SAM-dependent methyltransferase</fullName>
        <ecNumber evidence="6">2.1.1.-</ecNumber>
    </submittedName>
</protein>
<keyword evidence="3 6" id="KW-0808">Transferase</keyword>
<dbReference type="InterPro" id="IPR019614">
    <property type="entry name" value="SAM-dep_methyl-trfase"/>
</dbReference>
<keyword evidence="4" id="KW-0949">S-adenosyl-L-methionine</keyword>
<gene>
    <name evidence="6" type="ORF">QLH52_14765</name>
</gene>
<feature type="domain" description="S-adenosylmethionine-dependent methyltransferase" evidence="5">
    <location>
        <begin position="115"/>
        <end position="278"/>
    </location>
</feature>
<dbReference type="Gene3D" id="3.40.50.150">
    <property type="entry name" value="Vaccinia Virus protein VP39"/>
    <property type="match status" value="1"/>
</dbReference>
<accession>A0ABU4UGN8</accession>
<dbReference type="GO" id="GO:0008168">
    <property type="term" value="F:methyltransferase activity"/>
    <property type="evidence" value="ECO:0007669"/>
    <property type="project" value="UniProtKB-KW"/>
</dbReference>
<sequence>MWWPVSAFGHKIRRLTILCAASNMPNDPIRRKSPENKASNSFAVPGNTQREYAVGWADYELLDAGDGKKLERWGEVVTIRPEIQADFKPGWSWADWQARADWEFVELSSTEGTWKKLKPQAVEHWQIAYQQLQFGLKLTKFKHLGLFPEQQANWRFIAERVKPGDKLLNLFAYTGAASLVARANGAEVVHVDSVKQMLDWTHDNMVRSGLTDIQWVLEDALKFAKRELKRGNHYDGIIMDPPAWGLGAKGEKWKLENQLADLIETARGLMNPGAFLVLNTYSPKVDLQDLARAAAPCFAKRQLEIKQLWMQSQTGKALLYGNLLRATA</sequence>
<reference evidence="6 7" key="1">
    <citation type="submission" date="2023-11" db="EMBL/GenBank/DDBJ databases">
        <authorList>
            <person name="Ouyang M.-Y."/>
        </authorList>
    </citation>
    <scope>NUCLEOTIDE SEQUENCE [LARGE SCALE GENOMIC DNA]</scope>
    <source>
        <strain evidence="6 7">OY6</strain>
    </source>
</reference>
<dbReference type="Gene3D" id="2.60.40.1180">
    <property type="entry name" value="Golgi alpha-mannosidase II"/>
    <property type="match status" value="1"/>
</dbReference>
<evidence type="ECO:0000256" key="4">
    <source>
        <dbReference type="ARBA" id="ARBA00022691"/>
    </source>
</evidence>
<dbReference type="InterPro" id="IPR013780">
    <property type="entry name" value="Glyco_hydro_b"/>
</dbReference>
<evidence type="ECO:0000256" key="2">
    <source>
        <dbReference type="ARBA" id="ARBA00022603"/>
    </source>
</evidence>
<keyword evidence="7" id="KW-1185">Reference proteome</keyword>
<dbReference type="PANTHER" id="PTHR43042:SF2">
    <property type="entry name" value="SAM-DEPENDENT METHYLTRANSFERASE"/>
    <property type="match status" value="1"/>
</dbReference>
<dbReference type="GO" id="GO:0032259">
    <property type="term" value="P:methylation"/>
    <property type="evidence" value="ECO:0007669"/>
    <property type="project" value="UniProtKB-KW"/>
</dbReference>
<dbReference type="RefSeq" id="WP_319962078.1">
    <property type="nucleotide sequence ID" value="NZ_JAXARY010000013.1"/>
</dbReference>
<name>A0ABU4UGN8_9GAMM</name>